<dbReference type="Proteomes" id="UP000272706">
    <property type="component" value="Unassembled WGS sequence"/>
</dbReference>
<dbReference type="AlphaFoldDB" id="A0A3A5JUC2"/>
<evidence type="ECO:0000313" key="2">
    <source>
        <dbReference type="Proteomes" id="UP000272706"/>
    </source>
</evidence>
<organism evidence="1 2">
    <name type="scientific">Mesorhizobium waimense</name>
    <dbReference type="NCBI Taxonomy" id="1300307"/>
    <lineage>
        <taxon>Bacteria</taxon>
        <taxon>Pseudomonadati</taxon>
        <taxon>Pseudomonadota</taxon>
        <taxon>Alphaproteobacteria</taxon>
        <taxon>Hyphomicrobiales</taxon>
        <taxon>Phyllobacteriaceae</taxon>
        <taxon>Mesorhizobium</taxon>
    </lineage>
</organism>
<sequence length="328" mass="35754">MLPLELRGKLDAAGGPTFLSSRTIEICLVSGYELAPPALQGILEHLIAAGNANVARFSDRLTNPPPAAAHPLDAIVLSNRLPFADRAPLRAILRDMSVMQSPTPILAIGGEVESGRSHSAELVSHYCYSQQDAVFCKFALTPTNAAESGPKEIAVDLVIQLGGTAAEVPPPPQTSNKEAWYKELANWVIGNANKSENGINRRAWVVLDGFERGILREDTFQFLVELQRLFTLGVTARRHRLIFCGFPEELVLKVGASAKKYITMPLTRDHVVEVVEMIVAAQPAIPQEDRAIVMTETLKLVLDNQVPPFKALTIVGERLRSAIERAGI</sequence>
<proteinExistence type="predicted"/>
<keyword evidence="2" id="KW-1185">Reference proteome</keyword>
<protein>
    <submittedName>
        <fullName evidence="1">Uncharacterized protein</fullName>
    </submittedName>
</protein>
<evidence type="ECO:0000313" key="1">
    <source>
        <dbReference type="EMBL" id="RJT23913.1"/>
    </source>
</evidence>
<reference evidence="1 2" key="1">
    <citation type="submission" date="2018-09" db="EMBL/GenBank/DDBJ databases">
        <title>Mesorhizobium carmichaelinearum sp. nov. isolated from Carmichaelinea spp. root nodules in New Zealand.</title>
        <authorList>
            <person name="De Meyer S.E."/>
        </authorList>
    </citation>
    <scope>NUCLEOTIDE SEQUENCE [LARGE SCALE GENOMIC DNA]</scope>
    <source>
        <strain evidence="1 2">ICMP19557</strain>
    </source>
</reference>
<dbReference type="EMBL" id="QZWZ01000081">
    <property type="protein sequence ID" value="RJT23913.1"/>
    <property type="molecule type" value="Genomic_DNA"/>
</dbReference>
<accession>A0A3A5JUC2</accession>
<gene>
    <name evidence="1" type="ORF">D3227_38205</name>
</gene>
<comment type="caution">
    <text evidence="1">The sequence shown here is derived from an EMBL/GenBank/DDBJ whole genome shotgun (WGS) entry which is preliminary data.</text>
</comment>
<name>A0A3A5JUC2_9HYPH</name>